<dbReference type="RefSeq" id="XP_003888542.1">
    <property type="nucleotide sequence ID" value="XM_003888493.1"/>
</dbReference>
<dbReference type="InParanoid" id="H6QVC7"/>
<dbReference type="GeneID" id="13540807"/>
<dbReference type="Proteomes" id="UP000008783">
    <property type="component" value="Unassembled WGS sequence"/>
</dbReference>
<reference evidence="3" key="1">
    <citation type="journal article" date="2011" name="Proc. Natl. Acad. Sci. U.S.A.">
        <title>Obligate biotrophy features unraveled by the genomic analysis of rust fungi.</title>
        <authorList>
            <person name="Duplessis S."/>
            <person name="Cuomo C.A."/>
            <person name="Lin Y.-C."/>
            <person name="Aerts A."/>
            <person name="Tisserant E."/>
            <person name="Veneault-Fourrey C."/>
            <person name="Joly D.L."/>
            <person name="Hacquard S."/>
            <person name="Amselem J."/>
            <person name="Cantarel B.L."/>
            <person name="Chiu R."/>
            <person name="Coutinho P.M."/>
            <person name="Feau N."/>
            <person name="Field M."/>
            <person name="Frey P."/>
            <person name="Gelhaye E."/>
            <person name="Goldberg J."/>
            <person name="Grabherr M.G."/>
            <person name="Kodira C.D."/>
            <person name="Kohler A."/>
            <person name="Kuees U."/>
            <person name="Lindquist E.A."/>
            <person name="Lucas S.M."/>
            <person name="Mago R."/>
            <person name="Mauceli E."/>
            <person name="Morin E."/>
            <person name="Murat C."/>
            <person name="Pangilinan J.L."/>
            <person name="Park R."/>
            <person name="Pearson M."/>
            <person name="Quesneville H."/>
            <person name="Rouhier N."/>
            <person name="Sakthikumar S."/>
            <person name="Salamov A.A."/>
            <person name="Schmutz J."/>
            <person name="Selles B."/>
            <person name="Shapiro H."/>
            <person name="Tanguay P."/>
            <person name="Tuskan G.A."/>
            <person name="Henrissat B."/>
            <person name="Van de Peer Y."/>
            <person name="Rouze P."/>
            <person name="Ellis J.G."/>
            <person name="Dodds P.N."/>
            <person name="Schein J.E."/>
            <person name="Zhong S."/>
            <person name="Hamelin R.C."/>
            <person name="Grigoriev I.V."/>
            <person name="Szabo L.J."/>
            <person name="Martin F."/>
        </authorList>
    </citation>
    <scope>NUCLEOTIDE SEQUENCE [LARGE SCALE GENOMIC DNA]</scope>
    <source>
        <strain evidence="3">CRL 75-36-700-3 / race SCCL</strain>
    </source>
</reference>
<evidence type="ECO:0000313" key="3">
    <source>
        <dbReference type="Proteomes" id="UP000008783"/>
    </source>
</evidence>
<evidence type="ECO:0000313" key="2">
    <source>
        <dbReference type="EMBL" id="EHS62856.1"/>
    </source>
</evidence>
<keyword evidence="3" id="KW-1185">Reference proteome</keyword>
<proteinExistence type="predicted"/>
<dbReference type="AlphaFoldDB" id="H6QVC7"/>
<evidence type="ECO:0000256" key="1">
    <source>
        <dbReference type="SAM" id="MobiDB-lite"/>
    </source>
</evidence>
<dbReference type="EMBL" id="DS178396">
    <property type="protein sequence ID" value="EHS62856.1"/>
    <property type="molecule type" value="Genomic_DNA"/>
</dbReference>
<dbReference type="OrthoDB" id="2510271at2759"/>
<name>H6QVC7_PUCGT</name>
<organism evidence="2 3">
    <name type="scientific">Puccinia graminis f. sp. tritici (strain CRL 75-36-700-3 / race SCCL)</name>
    <name type="common">Black stem rust fungus</name>
    <dbReference type="NCBI Taxonomy" id="418459"/>
    <lineage>
        <taxon>Eukaryota</taxon>
        <taxon>Fungi</taxon>
        <taxon>Dikarya</taxon>
        <taxon>Basidiomycota</taxon>
        <taxon>Pucciniomycotina</taxon>
        <taxon>Pucciniomycetes</taxon>
        <taxon>Pucciniales</taxon>
        <taxon>Pucciniaceae</taxon>
        <taxon>Puccinia</taxon>
    </lineage>
</organism>
<accession>H6QVC7</accession>
<feature type="compositionally biased region" description="Polar residues" evidence="1">
    <location>
        <begin position="84"/>
        <end position="95"/>
    </location>
</feature>
<feature type="region of interest" description="Disordered" evidence="1">
    <location>
        <begin position="1"/>
        <end position="53"/>
    </location>
</feature>
<dbReference type="HOGENOM" id="CLU_104739_0_0_1"/>
<dbReference type="KEGG" id="pgr:PGTG_22648"/>
<feature type="compositionally biased region" description="Polar residues" evidence="1">
    <location>
        <begin position="32"/>
        <end position="47"/>
    </location>
</feature>
<feature type="region of interest" description="Disordered" evidence="1">
    <location>
        <begin position="73"/>
        <end position="99"/>
    </location>
</feature>
<protein>
    <submittedName>
        <fullName evidence="2">Uncharacterized protein</fullName>
    </submittedName>
</protein>
<dbReference type="VEuPathDB" id="FungiDB:PGTG_22648"/>
<sequence length="231" mass="24669">MSLRIDRPSNSPTAPCKTRQGLWPNLAGASRASVSSSKDLRGPSSQAHYPHCSYPSSIMRARMQVEEALEEARLGRGTHDPSLPNANQAPSNDSGTDPLRPALLLGGVALSSTSAMVNTVPQMLRQPSFVLGQSGSNLMPEVAPSHGSHNQYYASHPGSNAHQIQDLDSARMMYNHARAQLSNPAGSLTGSPSSSSSTINPLASNVFSYVERFTHQRLPHDVHSPTIPGEI</sequence>
<gene>
    <name evidence="2" type="ORF">PGTG_22648</name>
</gene>